<evidence type="ECO:0000313" key="1">
    <source>
        <dbReference type="EMBL" id="TFY76845.1"/>
    </source>
</evidence>
<comment type="caution">
    <text evidence="1">The sequence shown here is derived from an EMBL/GenBank/DDBJ whole genome shotgun (WGS) entry which is preliminary data.</text>
</comment>
<name>A0A4Y9ZQI0_9AGAM</name>
<keyword evidence="2" id="KW-1185">Reference proteome</keyword>
<dbReference type="STRING" id="135208.A0A4Y9ZQI0"/>
<dbReference type="AlphaFoldDB" id="A0A4Y9ZQI0"/>
<dbReference type="EMBL" id="SFCI01001073">
    <property type="protein sequence ID" value="TFY76845.1"/>
    <property type="molecule type" value="Genomic_DNA"/>
</dbReference>
<accession>A0A4Y9ZQI0</accession>
<dbReference type="Proteomes" id="UP000298061">
    <property type="component" value="Unassembled WGS sequence"/>
</dbReference>
<protein>
    <submittedName>
        <fullName evidence="1">Uncharacterized protein</fullName>
    </submittedName>
</protein>
<sequence>MYLYPSIPAGSGVGFMGDPYHVTTFECVACQFLPYDIDTANHGILLSAGDGYQFDHVGEEDEDNDIHATAVPRRSGSYIPIECVAISLPSRLDKEVLGVPQMKTLVEAELELQEGQANDALQSLRLALGYKAYVFRTDVRHANSQRKKTRAWEGVTSIESTIQHQAHVYSRCREAMEDLGAKEDMLERFKSLLPEHLKVRTAVLDPSVRGLHNSTLPWFWTMDVSGDSLEEEWLADFHRVQ</sequence>
<reference evidence="1 2" key="1">
    <citation type="submission" date="2019-02" db="EMBL/GenBank/DDBJ databases">
        <title>Genome sequencing of the rare red list fungi Hericium alpestre (H. flagellum).</title>
        <authorList>
            <person name="Buettner E."/>
            <person name="Kellner H."/>
        </authorList>
    </citation>
    <scope>NUCLEOTIDE SEQUENCE [LARGE SCALE GENOMIC DNA]</scope>
    <source>
        <strain evidence="1 2">DSM 108284</strain>
    </source>
</reference>
<dbReference type="OrthoDB" id="3232711at2759"/>
<organism evidence="1 2">
    <name type="scientific">Hericium alpestre</name>
    <dbReference type="NCBI Taxonomy" id="135208"/>
    <lineage>
        <taxon>Eukaryota</taxon>
        <taxon>Fungi</taxon>
        <taxon>Dikarya</taxon>
        <taxon>Basidiomycota</taxon>
        <taxon>Agaricomycotina</taxon>
        <taxon>Agaricomycetes</taxon>
        <taxon>Russulales</taxon>
        <taxon>Hericiaceae</taxon>
        <taxon>Hericium</taxon>
    </lineage>
</organism>
<evidence type="ECO:0000313" key="2">
    <source>
        <dbReference type="Proteomes" id="UP000298061"/>
    </source>
</evidence>
<proteinExistence type="predicted"/>
<gene>
    <name evidence="1" type="ORF">EWM64_g7167</name>
</gene>